<organism evidence="2">
    <name type="scientific">viral metagenome</name>
    <dbReference type="NCBI Taxonomy" id="1070528"/>
    <lineage>
        <taxon>unclassified sequences</taxon>
        <taxon>metagenomes</taxon>
        <taxon>organismal metagenomes</taxon>
    </lineage>
</organism>
<feature type="transmembrane region" description="Helical" evidence="1">
    <location>
        <begin position="12"/>
        <end position="35"/>
    </location>
</feature>
<dbReference type="EMBL" id="MN740472">
    <property type="protein sequence ID" value="QHU28508.1"/>
    <property type="molecule type" value="Genomic_DNA"/>
</dbReference>
<sequence>MNIGKFFMKNMYIILSILVIIIFFYFISPFSLGFIESFTAVNEYKYLAPLPAGTTWSQDTITQLIEKTKDKYSSKNNPESMEDEIKKFITTWNITEEEGKYYIKNGTWPYDNYVLNYAKQNPDILSRMPKQDDGSPQTVSNLSKNWTNRIFYSILIGPIESKQTPQPLSYQIFMGTVPDPSSSQNKTSETISPITSSSLSSASTLSEANYNDLVGLCKNIMPV</sequence>
<name>A0A6C0LFB8_9ZZZZ</name>
<evidence type="ECO:0000256" key="1">
    <source>
        <dbReference type="SAM" id="Phobius"/>
    </source>
</evidence>
<dbReference type="AlphaFoldDB" id="A0A6C0LFB8"/>
<proteinExistence type="predicted"/>
<protein>
    <submittedName>
        <fullName evidence="2">Uncharacterized protein</fullName>
    </submittedName>
</protein>
<keyword evidence="1" id="KW-0812">Transmembrane</keyword>
<accession>A0A6C0LFB8</accession>
<keyword evidence="1" id="KW-1133">Transmembrane helix</keyword>
<evidence type="ECO:0000313" key="2">
    <source>
        <dbReference type="EMBL" id="QHU28508.1"/>
    </source>
</evidence>
<keyword evidence="1" id="KW-0472">Membrane</keyword>
<reference evidence="2" key="1">
    <citation type="journal article" date="2020" name="Nature">
        <title>Giant virus diversity and host interactions through global metagenomics.</title>
        <authorList>
            <person name="Schulz F."/>
            <person name="Roux S."/>
            <person name="Paez-Espino D."/>
            <person name="Jungbluth S."/>
            <person name="Walsh D.A."/>
            <person name="Denef V.J."/>
            <person name="McMahon K.D."/>
            <person name="Konstantinidis K.T."/>
            <person name="Eloe-Fadrosh E.A."/>
            <person name="Kyrpides N.C."/>
            <person name="Woyke T."/>
        </authorList>
    </citation>
    <scope>NUCLEOTIDE SEQUENCE</scope>
    <source>
        <strain evidence="2">GVMAG-M-3300027770-73</strain>
    </source>
</reference>